<proteinExistence type="predicted"/>
<dbReference type="Gene3D" id="3.40.50.1820">
    <property type="entry name" value="alpha/beta hydrolase"/>
    <property type="match status" value="1"/>
</dbReference>
<gene>
    <name evidence="1" type="ORF">DN068_04960</name>
</gene>
<dbReference type="Gene3D" id="2.20.110.10">
    <property type="entry name" value="Histone H3 K4-specific methyltransferase SET7/9 N-terminal domain"/>
    <property type="match status" value="1"/>
</dbReference>
<dbReference type="InterPro" id="IPR029058">
    <property type="entry name" value="AB_hydrolase_fold"/>
</dbReference>
<name>A0A2W2AEY8_9BACT</name>
<accession>A0A2W2AEY8</accession>
<evidence type="ECO:0000313" key="2">
    <source>
        <dbReference type="Proteomes" id="UP000248745"/>
    </source>
</evidence>
<dbReference type="AlphaFoldDB" id="A0A2W2AEY8"/>
<sequence>MDSVTRCKIVTDEDAPGMSIRWSGACKDGLASGNGTLVWSQQGKVLATYNGQMKAGNVEGNGKLLIPGYATMQGNFLDGSLNGQGAMYFENGGKTVGNFVNGQFLNLDAKYLPLLKKEIVALKDSTRIYDAGNPGTELFYYLLKPEGTVKAVLILFPSTGESVENVISCNRELMQLSYNAHIATAVVSANYNNSLDSDAQAMRFFETVFVALVTKYKLPRDKFILSGLSLGGENALHYTELSRNNRYDTYVKPIAVIGVDPPVDMNNLYHNAKSMKEEYEREGDSLAESKKVALAEDRFLIDEFHKLYGGSPEQFPQRYIDGSEFSRDQEDGGNAKFLIHVPVRLYCDPDILWQLKYKGRDYYHMNAADLSAMTSFLMKKGNKQVEFIPALGKGFRVDGTRHPHSWSIVDPKDCVEWMLGIAGR</sequence>
<keyword evidence="2" id="KW-1185">Reference proteome</keyword>
<organism evidence="1 2">
    <name type="scientific">Taibaiella soli</name>
    <dbReference type="NCBI Taxonomy" id="1649169"/>
    <lineage>
        <taxon>Bacteria</taxon>
        <taxon>Pseudomonadati</taxon>
        <taxon>Bacteroidota</taxon>
        <taxon>Chitinophagia</taxon>
        <taxon>Chitinophagales</taxon>
        <taxon>Chitinophagaceae</taxon>
        <taxon>Taibaiella</taxon>
    </lineage>
</organism>
<dbReference type="Proteomes" id="UP000248745">
    <property type="component" value="Unassembled WGS sequence"/>
</dbReference>
<evidence type="ECO:0000313" key="1">
    <source>
        <dbReference type="EMBL" id="PZF74045.1"/>
    </source>
</evidence>
<dbReference type="EMBL" id="QKTW01000007">
    <property type="protein sequence ID" value="PZF74045.1"/>
    <property type="molecule type" value="Genomic_DNA"/>
</dbReference>
<dbReference type="SUPFAM" id="SSF53474">
    <property type="entry name" value="alpha/beta-Hydrolases"/>
    <property type="match status" value="1"/>
</dbReference>
<dbReference type="SUPFAM" id="SSF82185">
    <property type="entry name" value="Histone H3 K4-specific methyltransferase SET7/9 N-terminal domain"/>
    <property type="match status" value="1"/>
</dbReference>
<protein>
    <submittedName>
        <fullName evidence="1">Uncharacterized protein</fullName>
    </submittedName>
</protein>
<reference evidence="1 2" key="1">
    <citation type="submission" date="2018-06" db="EMBL/GenBank/DDBJ databases">
        <title>Mucibacter soli gen. nov., sp. nov., a new member of the family Chitinophagaceae producing mucin.</title>
        <authorList>
            <person name="Kim M.-K."/>
            <person name="Park S."/>
            <person name="Kim T.-S."/>
            <person name="Joung Y."/>
            <person name="Han J.-H."/>
            <person name="Kim S.B."/>
        </authorList>
    </citation>
    <scope>NUCLEOTIDE SEQUENCE [LARGE SCALE GENOMIC DNA]</scope>
    <source>
        <strain evidence="1 2">R1-15</strain>
    </source>
</reference>
<comment type="caution">
    <text evidence="1">The sequence shown here is derived from an EMBL/GenBank/DDBJ whole genome shotgun (WGS) entry which is preliminary data.</text>
</comment>